<dbReference type="Proteomes" id="UP000594014">
    <property type="component" value="Chromosome"/>
</dbReference>
<reference evidence="1" key="1">
    <citation type="submission" date="2019-08" db="EMBL/GenBank/DDBJ databases">
        <title>Genome sequence of Clostridiales bacterium MT110.</title>
        <authorList>
            <person name="Cao J."/>
        </authorList>
    </citation>
    <scope>NUCLEOTIDE SEQUENCE</scope>
    <source>
        <strain evidence="1">MT110</strain>
    </source>
</reference>
<name>A0ACD1AHF0_9FIRM</name>
<organism evidence="1 2">
    <name type="scientific">Anoxybacterium hadale</name>
    <dbReference type="NCBI Taxonomy" id="3408580"/>
    <lineage>
        <taxon>Bacteria</taxon>
        <taxon>Bacillati</taxon>
        <taxon>Bacillota</taxon>
        <taxon>Clostridia</taxon>
        <taxon>Peptostreptococcales</taxon>
        <taxon>Anaerovoracaceae</taxon>
        <taxon>Anoxybacterium</taxon>
    </lineage>
</organism>
<protein>
    <submittedName>
        <fullName evidence="1">Metallophosphoesterase</fullName>
    </submittedName>
</protein>
<accession>A0ACD1AHF0</accession>
<evidence type="ECO:0000313" key="1">
    <source>
        <dbReference type="EMBL" id="QOX66025.1"/>
    </source>
</evidence>
<evidence type="ECO:0000313" key="2">
    <source>
        <dbReference type="Proteomes" id="UP000594014"/>
    </source>
</evidence>
<gene>
    <name evidence="1" type="ORF">FRZ06_19910</name>
</gene>
<keyword evidence="2" id="KW-1185">Reference proteome</keyword>
<proteinExistence type="predicted"/>
<dbReference type="EMBL" id="CP042469">
    <property type="protein sequence ID" value="QOX66025.1"/>
    <property type="molecule type" value="Genomic_DNA"/>
</dbReference>
<sequence>MGAPLGSAANPSEDGGHSFQGKWFHRFEGSLLGRCRSLKSLSQEIEFCGKLFLLYSEQGGIFDLRILVFSDTHGKIDKAVEIYHQLQEIDLIIHLGDLWNDAKRLKELLPVSLLSVRGNMDGAFSREEYQIFETEYGKIYLSHGHMENVKQGLDHIMYKAESLGCRAVFFGHTHIPLFRQVEGLYLLNPGSLSLPVGGRKGSYAVVTITCDSLNASILYEEAPQTQKTESGFLKNLLNNSDRF</sequence>